<dbReference type="PANTHER" id="PTHR24320:SF283">
    <property type="entry name" value="RETINOL DEHYDROGENASE 11"/>
    <property type="match status" value="1"/>
</dbReference>
<dbReference type="PRINTS" id="PR00081">
    <property type="entry name" value="GDHRDH"/>
</dbReference>
<dbReference type="EMBL" id="MPDP01000235">
    <property type="protein sequence ID" value="KAK1470301.1"/>
    <property type="molecule type" value="Genomic_DNA"/>
</dbReference>
<organism evidence="4 5">
    <name type="scientific">Colletotrichum cuscutae</name>
    <dbReference type="NCBI Taxonomy" id="1209917"/>
    <lineage>
        <taxon>Eukaryota</taxon>
        <taxon>Fungi</taxon>
        <taxon>Dikarya</taxon>
        <taxon>Ascomycota</taxon>
        <taxon>Pezizomycotina</taxon>
        <taxon>Sordariomycetes</taxon>
        <taxon>Hypocreomycetidae</taxon>
        <taxon>Glomerellales</taxon>
        <taxon>Glomerellaceae</taxon>
        <taxon>Colletotrichum</taxon>
        <taxon>Colletotrichum acutatum species complex</taxon>
    </lineage>
</organism>
<dbReference type="Proteomes" id="UP001239213">
    <property type="component" value="Unassembled WGS sequence"/>
</dbReference>
<name>A0AAI9Y3N7_9PEZI</name>
<dbReference type="SUPFAM" id="SSF51735">
    <property type="entry name" value="NAD(P)-binding Rossmann-fold domains"/>
    <property type="match status" value="1"/>
</dbReference>
<gene>
    <name evidence="4" type="ORF">CCUS01_06403</name>
</gene>
<dbReference type="AlphaFoldDB" id="A0AAI9Y3N7"/>
<reference evidence="4" key="1">
    <citation type="submission" date="2016-11" db="EMBL/GenBank/DDBJ databases">
        <title>The genome sequence of Colletotrichum cuscutae.</title>
        <authorList>
            <person name="Baroncelli R."/>
        </authorList>
    </citation>
    <scope>NUCLEOTIDE SEQUENCE</scope>
    <source>
        <strain evidence="4">IMI 304802</strain>
    </source>
</reference>
<dbReference type="PANTHER" id="PTHR24320">
    <property type="entry name" value="RETINOL DEHYDROGENASE"/>
    <property type="match status" value="1"/>
</dbReference>
<comment type="caution">
    <text evidence="4">The sequence shown here is derived from an EMBL/GenBank/DDBJ whole genome shotgun (WGS) entry which is preliminary data.</text>
</comment>
<keyword evidence="2" id="KW-0560">Oxidoreductase</keyword>
<dbReference type="InterPro" id="IPR002347">
    <property type="entry name" value="SDR_fam"/>
</dbReference>
<dbReference type="PRINTS" id="PR00080">
    <property type="entry name" value="SDRFAMILY"/>
</dbReference>
<evidence type="ECO:0000256" key="2">
    <source>
        <dbReference type="ARBA" id="ARBA00023002"/>
    </source>
</evidence>
<dbReference type="GO" id="GO:0016491">
    <property type="term" value="F:oxidoreductase activity"/>
    <property type="evidence" value="ECO:0007669"/>
    <property type="project" value="UniProtKB-KW"/>
</dbReference>
<dbReference type="Pfam" id="PF00106">
    <property type="entry name" value="adh_short"/>
    <property type="match status" value="1"/>
</dbReference>
<dbReference type="InterPro" id="IPR036291">
    <property type="entry name" value="NAD(P)-bd_dom_sf"/>
</dbReference>
<accession>A0AAI9Y3N7</accession>
<evidence type="ECO:0000313" key="5">
    <source>
        <dbReference type="Proteomes" id="UP001239213"/>
    </source>
</evidence>
<proteinExistence type="inferred from homology"/>
<dbReference type="Gene3D" id="3.40.50.720">
    <property type="entry name" value="NAD(P)-binding Rossmann-like Domain"/>
    <property type="match status" value="1"/>
</dbReference>
<keyword evidence="5" id="KW-1185">Reference proteome</keyword>
<comment type="similarity">
    <text evidence="1 3">Belongs to the short-chain dehydrogenases/reductases (SDR) family.</text>
</comment>
<evidence type="ECO:0000256" key="1">
    <source>
        <dbReference type="ARBA" id="ARBA00006484"/>
    </source>
</evidence>
<evidence type="ECO:0000313" key="4">
    <source>
        <dbReference type="EMBL" id="KAK1470301.1"/>
    </source>
</evidence>
<evidence type="ECO:0000256" key="3">
    <source>
        <dbReference type="RuleBase" id="RU000363"/>
    </source>
</evidence>
<protein>
    <submittedName>
        <fullName evidence="4">Short-chain dehydrogenase</fullName>
    </submittedName>
</protein>
<sequence length="371" mass="41169">MAPKQHEQPIYLTRRDLRVNQFQGCPFQACFHTTQNTKAMSPSFNNQTKASELVPVYAPHIAGRTILITGVSPGSIGDSFVKQVAVARPAKFILAGRSPSKFQPLIDGLGITHPEIKVKPLTLDLTSLASVRKAAETVTSWPDVPHIDILVNNAGIMASAYSLTEDGFESQFQTNHLGHFLFTNLIMFKILASPSPPRIVNVSSNAHRLGHVRWTDYNFNEGKHYDKWMAYGQSKTANSLFSIALAERLGPSKGVMAFSLCPGYVPTNLAAHEAHDFPGFLEALRKADVVVGSKYMWGMGDIEPKDMDQGAATHVFAAFDPELKDKNGEFLTDCRVADPWKEEVYPWARSKVDAEMLWALSEKLVGQEFRY</sequence>